<feature type="binding site" evidence="7">
    <location>
        <position position="212"/>
    </location>
    <ligand>
        <name>substrate</name>
    </ligand>
</feature>
<dbReference type="GO" id="GO:0036220">
    <property type="term" value="F:ITP diphosphatase activity"/>
    <property type="evidence" value="ECO:0007669"/>
    <property type="project" value="UniProtKB-UniRule"/>
</dbReference>
<protein>
    <recommendedName>
        <fullName evidence="7">dITP/XTP pyrophosphatase</fullName>
        <ecNumber evidence="7">3.6.1.66</ecNumber>
    </recommendedName>
    <alternativeName>
        <fullName evidence="7">Non-canonical purine NTP pyrophosphatase</fullName>
    </alternativeName>
    <alternativeName>
        <fullName evidence="7">Non-standard purine NTP pyrophosphatase</fullName>
    </alternativeName>
    <alternativeName>
        <fullName evidence="7">Nucleoside-triphosphate diphosphatase</fullName>
    </alternativeName>
    <alternativeName>
        <fullName evidence="7">Nucleoside-triphosphate pyrophosphatase</fullName>
        <shortName evidence="7">NTPase</shortName>
    </alternativeName>
</protein>
<feature type="binding site" evidence="7">
    <location>
        <position position="74"/>
    </location>
    <ligand>
        <name>Mg(2+)</name>
        <dbReference type="ChEBI" id="CHEBI:18420"/>
    </ligand>
</feature>
<dbReference type="GO" id="GO:0000166">
    <property type="term" value="F:nucleotide binding"/>
    <property type="evidence" value="ECO:0007669"/>
    <property type="project" value="UniProtKB-KW"/>
</dbReference>
<evidence type="ECO:0000256" key="2">
    <source>
        <dbReference type="ARBA" id="ARBA00022723"/>
    </source>
</evidence>
<dbReference type="EMBL" id="WNLP01000003">
    <property type="protein sequence ID" value="MUH59565.1"/>
    <property type="molecule type" value="Genomic_DNA"/>
</dbReference>
<dbReference type="GO" id="GO:0036222">
    <property type="term" value="F:XTP diphosphatase activity"/>
    <property type="evidence" value="ECO:0007669"/>
    <property type="project" value="UniProtKB-UniRule"/>
</dbReference>
<dbReference type="SUPFAM" id="SSF52972">
    <property type="entry name" value="ITPase-like"/>
    <property type="match status" value="1"/>
</dbReference>
<comment type="catalytic activity">
    <reaction evidence="7">
        <text>XTP + H2O = XMP + diphosphate + H(+)</text>
        <dbReference type="Rhea" id="RHEA:28610"/>
        <dbReference type="ChEBI" id="CHEBI:15377"/>
        <dbReference type="ChEBI" id="CHEBI:15378"/>
        <dbReference type="ChEBI" id="CHEBI:33019"/>
        <dbReference type="ChEBI" id="CHEBI:57464"/>
        <dbReference type="ChEBI" id="CHEBI:61314"/>
        <dbReference type="EC" id="3.6.1.66"/>
    </reaction>
</comment>
<comment type="catalytic activity">
    <reaction evidence="7">
        <text>dITP + H2O = dIMP + diphosphate + H(+)</text>
        <dbReference type="Rhea" id="RHEA:28342"/>
        <dbReference type="ChEBI" id="CHEBI:15377"/>
        <dbReference type="ChEBI" id="CHEBI:15378"/>
        <dbReference type="ChEBI" id="CHEBI:33019"/>
        <dbReference type="ChEBI" id="CHEBI:61194"/>
        <dbReference type="ChEBI" id="CHEBI:61382"/>
        <dbReference type="EC" id="3.6.1.66"/>
    </reaction>
</comment>
<dbReference type="GO" id="GO:0005829">
    <property type="term" value="C:cytosol"/>
    <property type="evidence" value="ECO:0007669"/>
    <property type="project" value="TreeGrafter"/>
</dbReference>
<keyword evidence="3 7" id="KW-0547">Nucleotide-binding</keyword>
<feature type="binding site" evidence="7">
    <location>
        <begin position="180"/>
        <end position="183"/>
    </location>
    <ligand>
        <name>substrate</name>
    </ligand>
</feature>
<evidence type="ECO:0000256" key="7">
    <source>
        <dbReference type="HAMAP-Rule" id="MF_01405"/>
    </source>
</evidence>
<evidence type="ECO:0000256" key="4">
    <source>
        <dbReference type="ARBA" id="ARBA00022801"/>
    </source>
</evidence>
<reference evidence="8 9" key="1">
    <citation type="submission" date="2019-09" db="EMBL/GenBank/DDBJ databases">
        <title>Bifidobacterium canis sp. nov., isolated from the digestive tract of German Shepherd dog puppy.</title>
        <authorList>
            <person name="Bunesova V."/>
        </authorList>
    </citation>
    <scope>NUCLEOTIDE SEQUENCE [LARGE SCALE GENOMIC DNA]</scope>
    <source>
        <strain evidence="8 9">GSD1FS</strain>
    </source>
</reference>
<evidence type="ECO:0000256" key="5">
    <source>
        <dbReference type="ARBA" id="ARBA00022842"/>
    </source>
</evidence>
<dbReference type="Gene3D" id="3.90.950.10">
    <property type="match status" value="1"/>
</dbReference>
<dbReference type="Proteomes" id="UP000487882">
    <property type="component" value="Unassembled WGS sequence"/>
</dbReference>
<dbReference type="GO" id="GO:0035870">
    <property type="term" value="F:dITP diphosphatase activity"/>
    <property type="evidence" value="ECO:0007669"/>
    <property type="project" value="UniProtKB-UniRule"/>
</dbReference>
<dbReference type="GO" id="GO:0017111">
    <property type="term" value="F:ribonucleoside triphosphate phosphatase activity"/>
    <property type="evidence" value="ECO:0007669"/>
    <property type="project" value="InterPro"/>
</dbReference>
<comment type="similarity">
    <text evidence="1 7">Belongs to the HAM1 NTPase family.</text>
</comment>
<dbReference type="CDD" id="cd00515">
    <property type="entry name" value="HAM1"/>
    <property type="match status" value="1"/>
</dbReference>
<comment type="function">
    <text evidence="7">Pyrophosphatase that catalyzes the hydrolysis of nucleoside triphosphates to their monophosphate derivatives, with a high preference for the non-canonical purine nucleotides XTP (xanthosine triphosphate), dITP (deoxyinosine triphosphate) and ITP. Seems to function as a house-cleaning enzyme that removes non-canonical purine nucleotides from the nucleotide pool, thus preventing their incorporation into DNA/RNA and avoiding chromosomal lesions.</text>
</comment>
<dbReference type="AlphaFoldDB" id="A0A7K1J533"/>
<evidence type="ECO:0000256" key="1">
    <source>
        <dbReference type="ARBA" id="ARBA00008023"/>
    </source>
</evidence>
<feature type="active site" description="Proton acceptor" evidence="7">
    <location>
        <position position="74"/>
    </location>
</feature>
<sequence length="236" mass="25448">MKIVVATHNEGKLVEIREILADELGDLANKIELVSAGSLNLPDPVETGVTFQENALLKARFVAQRTGLPAIADDSGLIVDVMGNAPGILSARWAGKHGDDEANLNLLLAQIEDIPDDDRTARFRCAACLVEPITSEEDTADYRSGDDFDDGDGMEDVRETVVVGEMPGTIVRHPHGTNGFGYDPIFLPDDQPLSAVQNGELLTSAEMTPEQKNAISHRGKALRALVPAIRDLVENE</sequence>
<dbReference type="InterPro" id="IPR029001">
    <property type="entry name" value="ITPase-like_fam"/>
</dbReference>
<dbReference type="PANTHER" id="PTHR11067:SF9">
    <property type="entry name" value="INOSINE TRIPHOSPHATE PYROPHOSPHATASE"/>
    <property type="match status" value="1"/>
</dbReference>
<evidence type="ECO:0000313" key="8">
    <source>
        <dbReference type="EMBL" id="MUH59565.1"/>
    </source>
</evidence>
<keyword evidence="2 7" id="KW-0479">Metal-binding</keyword>
<dbReference type="HAMAP" id="MF_01405">
    <property type="entry name" value="Non_canon_purine_NTPase"/>
    <property type="match status" value="1"/>
</dbReference>
<keyword evidence="5 7" id="KW-0460">Magnesium</keyword>
<dbReference type="InterPro" id="IPR002637">
    <property type="entry name" value="RdgB/HAM1"/>
</dbReference>
<keyword evidence="4 7" id="KW-0378">Hydrolase</keyword>
<comment type="cofactor">
    <cofactor evidence="7">
        <name>Mg(2+)</name>
        <dbReference type="ChEBI" id="CHEBI:18420"/>
    </cofactor>
    <text evidence="7">Binds 1 Mg(2+) ion per subunit.</text>
</comment>
<proteinExistence type="inferred from homology"/>
<comment type="caution">
    <text evidence="7">Lacks conserved residue(s) required for the propagation of feature annotation.</text>
</comment>
<dbReference type="GO" id="GO:0009117">
    <property type="term" value="P:nucleotide metabolic process"/>
    <property type="evidence" value="ECO:0007669"/>
    <property type="project" value="UniProtKB-KW"/>
</dbReference>
<dbReference type="InterPro" id="IPR020922">
    <property type="entry name" value="dITP/XTP_pyrophosphatase"/>
</dbReference>
<dbReference type="RefSeq" id="WP_155588535.1">
    <property type="nucleotide sequence ID" value="NZ_WNLP01000003.1"/>
</dbReference>
<dbReference type="PANTHER" id="PTHR11067">
    <property type="entry name" value="INOSINE TRIPHOSPHATE PYROPHOSPHATASE/HAM1 PROTEIN"/>
    <property type="match status" value="1"/>
</dbReference>
<dbReference type="GO" id="GO:0009146">
    <property type="term" value="P:purine nucleoside triphosphate catabolic process"/>
    <property type="evidence" value="ECO:0007669"/>
    <property type="project" value="UniProtKB-UniRule"/>
</dbReference>
<dbReference type="Pfam" id="PF01725">
    <property type="entry name" value="Ham1p_like"/>
    <property type="match status" value="1"/>
</dbReference>
<feature type="binding site" evidence="7">
    <location>
        <begin position="217"/>
        <end position="218"/>
    </location>
    <ligand>
        <name>substrate</name>
    </ligand>
</feature>
<dbReference type="EC" id="3.6.1.66" evidence="7"/>
<evidence type="ECO:0000256" key="3">
    <source>
        <dbReference type="ARBA" id="ARBA00022741"/>
    </source>
</evidence>
<feature type="binding site" evidence="7">
    <location>
        <begin position="7"/>
        <end position="12"/>
    </location>
    <ligand>
        <name>substrate</name>
    </ligand>
</feature>
<keyword evidence="6 7" id="KW-0546">Nucleotide metabolism</keyword>
<comment type="subunit">
    <text evidence="7">Homodimer.</text>
</comment>
<evidence type="ECO:0000313" key="9">
    <source>
        <dbReference type="Proteomes" id="UP000487882"/>
    </source>
</evidence>
<organism evidence="8 9">
    <name type="scientific">Bifidobacterium canis</name>
    <dbReference type="NCBI Taxonomy" id="2610880"/>
    <lineage>
        <taxon>Bacteria</taxon>
        <taxon>Bacillati</taxon>
        <taxon>Actinomycetota</taxon>
        <taxon>Actinomycetes</taxon>
        <taxon>Bifidobacteriales</taxon>
        <taxon>Bifidobacteriaceae</taxon>
        <taxon>Bifidobacterium</taxon>
    </lineage>
</organism>
<dbReference type="GO" id="GO:0046872">
    <property type="term" value="F:metal ion binding"/>
    <property type="evidence" value="ECO:0007669"/>
    <property type="project" value="UniProtKB-KW"/>
</dbReference>
<name>A0A7K1J533_9BIFI</name>
<gene>
    <name evidence="8" type="ORF">GSD1FS_0897</name>
</gene>
<feature type="binding site" evidence="7">
    <location>
        <position position="75"/>
    </location>
    <ligand>
        <name>substrate</name>
    </ligand>
</feature>
<keyword evidence="9" id="KW-1185">Reference proteome</keyword>
<accession>A0A7K1J533</accession>
<comment type="catalytic activity">
    <reaction evidence="7">
        <text>ITP + H2O = IMP + diphosphate + H(+)</text>
        <dbReference type="Rhea" id="RHEA:29399"/>
        <dbReference type="ChEBI" id="CHEBI:15377"/>
        <dbReference type="ChEBI" id="CHEBI:15378"/>
        <dbReference type="ChEBI" id="CHEBI:33019"/>
        <dbReference type="ChEBI" id="CHEBI:58053"/>
        <dbReference type="ChEBI" id="CHEBI:61402"/>
        <dbReference type="EC" id="3.6.1.66"/>
    </reaction>
</comment>
<comment type="caution">
    <text evidence="8">The sequence shown here is derived from an EMBL/GenBank/DDBJ whole genome shotgun (WGS) entry which is preliminary data.</text>
</comment>
<evidence type="ECO:0000256" key="6">
    <source>
        <dbReference type="ARBA" id="ARBA00023080"/>
    </source>
</evidence>